<dbReference type="Pfam" id="PF07593">
    <property type="entry name" value="UnbV_ASPIC"/>
    <property type="match status" value="1"/>
</dbReference>
<dbReference type="PROSITE" id="PS51257">
    <property type="entry name" value="PROKAR_LIPOPROTEIN"/>
    <property type="match status" value="1"/>
</dbReference>
<accession>A0A9X2CKB4</accession>
<dbReference type="Gene3D" id="2.130.10.130">
    <property type="entry name" value="Integrin alpha, N-terminal"/>
    <property type="match status" value="4"/>
</dbReference>
<dbReference type="SUPFAM" id="SSF69318">
    <property type="entry name" value="Integrin alpha N-terminal domain"/>
    <property type="match status" value="3"/>
</dbReference>
<evidence type="ECO:0000313" key="3">
    <source>
        <dbReference type="EMBL" id="MCL6217290.1"/>
    </source>
</evidence>
<keyword evidence="1" id="KW-0732">Signal</keyword>
<gene>
    <name evidence="3" type="ORF">L1967_03195</name>
</gene>
<dbReference type="PANTHER" id="PTHR16026">
    <property type="entry name" value="CARTILAGE ACIDIC PROTEIN 1"/>
    <property type="match status" value="1"/>
</dbReference>
<dbReference type="PANTHER" id="PTHR16026:SF0">
    <property type="entry name" value="CARTILAGE ACIDIC PROTEIN 1"/>
    <property type="match status" value="1"/>
</dbReference>
<keyword evidence="4" id="KW-1185">Reference proteome</keyword>
<protein>
    <submittedName>
        <fullName evidence="3">VCBS repeat-containing protein</fullName>
    </submittedName>
</protein>
<evidence type="ECO:0000259" key="2">
    <source>
        <dbReference type="Pfam" id="PF07593"/>
    </source>
</evidence>
<dbReference type="InterPro" id="IPR027039">
    <property type="entry name" value="Crtac1"/>
</dbReference>
<dbReference type="RefSeq" id="WP_249600275.1">
    <property type="nucleotide sequence ID" value="NZ_JAKHSK010000003.1"/>
</dbReference>
<dbReference type="EMBL" id="JAKHSK010000003">
    <property type="protein sequence ID" value="MCL6217290.1"/>
    <property type="molecule type" value="Genomic_DNA"/>
</dbReference>
<comment type="caution">
    <text evidence="3">The sequence shown here is derived from an EMBL/GenBank/DDBJ whole genome shotgun (WGS) entry which is preliminary data.</text>
</comment>
<dbReference type="Pfam" id="PF13517">
    <property type="entry name" value="FG-GAP_3"/>
    <property type="match status" value="4"/>
</dbReference>
<dbReference type="InterPro" id="IPR011519">
    <property type="entry name" value="UnbV_ASPIC"/>
</dbReference>
<proteinExistence type="predicted"/>
<organism evidence="3 4">
    <name type="scientific">Zunongwangia pacifica</name>
    <dbReference type="NCBI Taxonomy" id="2911062"/>
    <lineage>
        <taxon>Bacteria</taxon>
        <taxon>Pseudomonadati</taxon>
        <taxon>Bacteroidota</taxon>
        <taxon>Flavobacteriia</taxon>
        <taxon>Flavobacteriales</taxon>
        <taxon>Flavobacteriaceae</taxon>
        <taxon>Zunongwangia</taxon>
    </lineage>
</organism>
<evidence type="ECO:0000256" key="1">
    <source>
        <dbReference type="ARBA" id="ARBA00022729"/>
    </source>
</evidence>
<dbReference type="Proteomes" id="UP001139521">
    <property type="component" value="Unassembled WGS sequence"/>
</dbReference>
<feature type="domain" description="ASPIC/UnbV" evidence="2">
    <location>
        <begin position="546"/>
        <end position="611"/>
    </location>
</feature>
<sequence length="1116" mass="125825">MNKLLSISGLSLHKYLGVVMLFSFLYACKKDDNNQKEAPKDYLFTEMPADSTGIHFINQVKNKKEFNIFRYRNFYNGAGVGIGDINNDGLPDVYLTSNMGKNKLYLNQGNFKFKDISESSGTQGNRSWSTGVTLVDINNDGLLDIYVCNAGNIEGDDRRNELFINNGDLTFTEDASAYNLDENGFTTHAAFFDYDMDGDLDVYILNNSFIPASSLGYNNKRELRGKDWDLPEVFKGGGDKLLRNDNGKFTDVSEKAGIYGSLIGFGLGVTIGDVNSDMLPDIYVSNDFYERDYLYINNGNGTFNEDIKNRISHLSMFSMGADIADINNDGLPEIFVTDMLPEGDERLKNTSEFERFDLYKLKEDRDFFHQFMQNSLQLNNGNNSFSEIAFYSGVAQTDWSWGALILDMDNDGYKDIYVSNGIYHDLTNQDFMDFFANDILQNMVINGKKKEFDSILNEMPSTPIPNYAFKNNADLSFSNVTEDWGFNTPSFSNGSAYGDLDNDGDLDLIVNNVNMKSFVYRNETNKKRNHNWTKIQLKGNDKNTFAIGSKVIVYTKDDQFTQQLIPTRGFQSSADYKLTFGLGKHKKIDSIRVIWPDRTSSLKTDVNINNLVVFDQNEAKEFNLPEQNPNQYFKEIDTDFTAHQEDNYIDYDYEGLINKMLSREGPAIAVADVNNDGNEDFYVAGARNQSGVLYMQQPDGKFSQSILDESEASKVFEETGALFIDIDHDGFKDLILIAGGNNVYAEKEQYKTRIYLNDGKGNFRKGTTDLPLNNQNAAVIAENDFNKDGKTDFFIGYRSVPGVYGTNPKHQLLKNDGNGKFTALKTSVLDDLGMITDAKWTDIDNDGKAELIVTGDWMAPTIFKLKDQKLTRINSNLDEYSGAWNSMKVADLNKDGLPDLILGNRGTNSFYNASKEAPVKVYINDFDNNGTIEQIFTRPINGKDVPIHLRRELSGQISSVKKQNLKFAEYATKSIDQLFSKEILDKALVKEINSFKSMIAINKGDGNFEIQEMPAKAQFSSIYAIETLDVNNDGNLDIIIAGNDYDLKPQFSRLDANYGLVLINDGNGHFKAETSEKTGLFFKGQVRDLKVIQNKKGEKCLLVGINNKKPKMYKLQ</sequence>
<evidence type="ECO:0000313" key="4">
    <source>
        <dbReference type="Proteomes" id="UP001139521"/>
    </source>
</evidence>
<name>A0A9X2CKB4_9FLAO</name>
<reference evidence="3" key="1">
    <citation type="submission" date="2022-01" db="EMBL/GenBank/DDBJ databases">
        <title>Genome sequencing of Zunongwangia sp. M21534 genome.</title>
        <authorList>
            <person name="Chen Y."/>
            <person name="Dong C."/>
            <person name="Shao Z."/>
        </authorList>
    </citation>
    <scope>NUCLEOTIDE SEQUENCE</scope>
    <source>
        <strain evidence="3">MCCC M21534</strain>
    </source>
</reference>
<dbReference type="InterPro" id="IPR013517">
    <property type="entry name" value="FG-GAP"/>
</dbReference>
<dbReference type="AlphaFoldDB" id="A0A9X2CKB4"/>
<dbReference type="InterPro" id="IPR028994">
    <property type="entry name" value="Integrin_alpha_N"/>
</dbReference>